<protein>
    <submittedName>
        <fullName evidence="1">Uncharacterized protein</fullName>
    </submittedName>
</protein>
<dbReference type="AlphaFoldDB" id="A0A8S3SMA7"/>
<reference evidence="1" key="1">
    <citation type="submission" date="2021-03" db="EMBL/GenBank/DDBJ databases">
        <authorList>
            <person name="Bekaert M."/>
        </authorList>
    </citation>
    <scope>NUCLEOTIDE SEQUENCE</scope>
</reference>
<gene>
    <name evidence="1" type="ORF">MEDL_32773</name>
</gene>
<proteinExistence type="predicted"/>
<accession>A0A8S3SMA7</accession>
<dbReference type="OrthoDB" id="10402648at2759"/>
<evidence type="ECO:0000313" key="2">
    <source>
        <dbReference type="Proteomes" id="UP000683360"/>
    </source>
</evidence>
<dbReference type="InterPro" id="IPR036770">
    <property type="entry name" value="Ankyrin_rpt-contain_sf"/>
</dbReference>
<dbReference type="Proteomes" id="UP000683360">
    <property type="component" value="Unassembled WGS sequence"/>
</dbReference>
<sequence length="168" mass="19213">MQMTDVFDVFKMIVHQIEGGNNVLIIRRLSIIEQGNLQCLMKLTLHLIRLFQFIGGSVSERVDFIEQVAYLIQLDPRGINNQTLLHLAVDPNITKVGEVLLMKFPSVYVVDILLVCGANTNTRNDDGYDPLRHSIKFSDLSSGRVKTRGKQLILDNTKRLMFKKHFDK</sequence>
<evidence type="ECO:0000313" key="1">
    <source>
        <dbReference type="EMBL" id="CAG2219246.1"/>
    </source>
</evidence>
<dbReference type="Gene3D" id="1.25.40.20">
    <property type="entry name" value="Ankyrin repeat-containing domain"/>
    <property type="match status" value="1"/>
</dbReference>
<comment type="caution">
    <text evidence="1">The sequence shown here is derived from an EMBL/GenBank/DDBJ whole genome shotgun (WGS) entry which is preliminary data.</text>
</comment>
<keyword evidence="2" id="KW-1185">Reference proteome</keyword>
<dbReference type="SUPFAM" id="SSF48403">
    <property type="entry name" value="Ankyrin repeat"/>
    <property type="match status" value="1"/>
</dbReference>
<dbReference type="EMBL" id="CAJPWZ010001626">
    <property type="protein sequence ID" value="CAG2219246.1"/>
    <property type="molecule type" value="Genomic_DNA"/>
</dbReference>
<name>A0A8S3SMA7_MYTED</name>
<organism evidence="1 2">
    <name type="scientific">Mytilus edulis</name>
    <name type="common">Blue mussel</name>
    <dbReference type="NCBI Taxonomy" id="6550"/>
    <lineage>
        <taxon>Eukaryota</taxon>
        <taxon>Metazoa</taxon>
        <taxon>Spiralia</taxon>
        <taxon>Lophotrochozoa</taxon>
        <taxon>Mollusca</taxon>
        <taxon>Bivalvia</taxon>
        <taxon>Autobranchia</taxon>
        <taxon>Pteriomorphia</taxon>
        <taxon>Mytilida</taxon>
        <taxon>Mytiloidea</taxon>
        <taxon>Mytilidae</taxon>
        <taxon>Mytilinae</taxon>
        <taxon>Mytilus</taxon>
    </lineage>
</organism>